<feature type="region of interest" description="Disordered" evidence="1">
    <location>
        <begin position="89"/>
        <end position="108"/>
    </location>
</feature>
<proteinExistence type="predicted"/>
<organism evidence="2 3">
    <name type="scientific">Linum trigynum</name>
    <dbReference type="NCBI Taxonomy" id="586398"/>
    <lineage>
        <taxon>Eukaryota</taxon>
        <taxon>Viridiplantae</taxon>
        <taxon>Streptophyta</taxon>
        <taxon>Embryophyta</taxon>
        <taxon>Tracheophyta</taxon>
        <taxon>Spermatophyta</taxon>
        <taxon>Magnoliopsida</taxon>
        <taxon>eudicotyledons</taxon>
        <taxon>Gunneridae</taxon>
        <taxon>Pentapetalae</taxon>
        <taxon>rosids</taxon>
        <taxon>fabids</taxon>
        <taxon>Malpighiales</taxon>
        <taxon>Linaceae</taxon>
        <taxon>Linum</taxon>
    </lineage>
</organism>
<evidence type="ECO:0000256" key="1">
    <source>
        <dbReference type="SAM" id="MobiDB-lite"/>
    </source>
</evidence>
<name>A0AAV2DTS3_9ROSI</name>
<keyword evidence="3" id="KW-1185">Reference proteome</keyword>
<feature type="region of interest" description="Disordered" evidence="1">
    <location>
        <begin position="30"/>
        <end position="54"/>
    </location>
</feature>
<sequence>MEEKNPSTFGCLIAIAPSVVHSRVGCLKSFAGPGTAGPGETPTSSTARPRAPPRSPMLRWWEDQEEQLFFFLFLFRLRLAWLPPPPQFHDVSSSRDVVVHNQQPRTTN</sequence>
<feature type="compositionally biased region" description="Low complexity" evidence="1">
    <location>
        <begin position="38"/>
        <end position="49"/>
    </location>
</feature>
<dbReference type="AlphaFoldDB" id="A0AAV2DTS3"/>
<evidence type="ECO:0000313" key="3">
    <source>
        <dbReference type="Proteomes" id="UP001497516"/>
    </source>
</evidence>
<evidence type="ECO:0000313" key="2">
    <source>
        <dbReference type="EMBL" id="CAL1376840.1"/>
    </source>
</evidence>
<dbReference type="Proteomes" id="UP001497516">
    <property type="component" value="Chromosome 3"/>
</dbReference>
<dbReference type="EMBL" id="OZ034816">
    <property type="protein sequence ID" value="CAL1376840.1"/>
    <property type="molecule type" value="Genomic_DNA"/>
</dbReference>
<gene>
    <name evidence="2" type="ORF">LTRI10_LOCUS18543</name>
</gene>
<reference evidence="2 3" key="1">
    <citation type="submission" date="2024-04" db="EMBL/GenBank/DDBJ databases">
        <authorList>
            <person name="Fracassetti M."/>
        </authorList>
    </citation>
    <scope>NUCLEOTIDE SEQUENCE [LARGE SCALE GENOMIC DNA]</scope>
</reference>
<protein>
    <submittedName>
        <fullName evidence="2">Uncharacterized protein</fullName>
    </submittedName>
</protein>
<accession>A0AAV2DTS3</accession>